<feature type="domain" description="Pyrrolo-quinoline quinone repeat" evidence="3">
    <location>
        <begin position="466"/>
        <end position="544"/>
    </location>
</feature>
<feature type="domain" description="Pyrrolo-quinoline quinone repeat" evidence="3">
    <location>
        <begin position="207"/>
        <end position="284"/>
    </location>
</feature>
<dbReference type="AlphaFoldDB" id="A0A1N6TQ51"/>
<dbReference type="InterPro" id="IPR002372">
    <property type="entry name" value="PQQ_rpt_dom"/>
</dbReference>
<accession>A0A1N6TQ51</accession>
<evidence type="ECO:0000313" key="5">
    <source>
        <dbReference type="Proteomes" id="UP000186235"/>
    </source>
</evidence>
<dbReference type="SMART" id="SM00564">
    <property type="entry name" value="PQQ"/>
    <property type="match status" value="4"/>
</dbReference>
<dbReference type="InterPro" id="IPR018391">
    <property type="entry name" value="PQQ_b-propeller_rpt"/>
</dbReference>
<keyword evidence="2" id="KW-0472">Membrane</keyword>
<feature type="compositionally biased region" description="Basic and acidic residues" evidence="1">
    <location>
        <begin position="61"/>
        <end position="75"/>
    </location>
</feature>
<sequence length="550" mass="57534">MRRRRLAQDRAARAGHVTHEPTTDGAGTAVGGLELLPPELRSDDRFDAALDAALAGPAEAPVRRPPDGPRPRDEDGPPATRSGHHDRAARDVLPLSRPQDERPPTAPDMPGPARSGAPRPSGTAGGGESPQVRAPGRRWFLHPVPWVALAVAVAFAGSVAFTASMEDARPVDVTALAGGLRPLEDPPEPRWSVPVEPGTEVVPAVGAVVTVDGSLTAYSVADGSVLWRSERLGDRATCLPASGEPAREVVVCAVPTGWREQAARLTTVRATTGEVVGERTAATAGRLSVVPVGATDVVRAWWRGDEVAVVREDAATGEVRWERTLAHDGLGSGGDVVLDVRRGVVDVLAPGVAAALTEDGLSLVEDDVWTIVRLQDGRYVGNEYGRGTATVFTAAGEPAFRISGRVLEAPLSDGSAPGVIVTNTFGSIVGVDAATGSELWSLPGTGMRAVARVDGRVVVQTDSAYRSVDARTGEEAWAVTLEDGGPGPVLTDGRSLFVTERQRRQPGLVSIALDDGAVEWRWTLPEGTYDVLAVEGRLFLLGTGGLTAVS</sequence>
<reference evidence="5" key="1">
    <citation type="submission" date="2017-01" db="EMBL/GenBank/DDBJ databases">
        <authorList>
            <person name="Varghese N."/>
            <person name="Submissions S."/>
        </authorList>
    </citation>
    <scope>NUCLEOTIDE SEQUENCE [LARGE SCALE GENOMIC DNA]</scope>
    <source>
        <strain evidence="5">3bp</strain>
    </source>
</reference>
<evidence type="ECO:0000259" key="3">
    <source>
        <dbReference type="Pfam" id="PF13360"/>
    </source>
</evidence>
<keyword evidence="2" id="KW-1133">Transmembrane helix</keyword>
<name>A0A1N6TQ51_9MICO</name>
<organism evidence="4 5">
    <name type="scientific">Cellulosimicrobium aquatile</name>
    <dbReference type="NCBI Taxonomy" id="1612203"/>
    <lineage>
        <taxon>Bacteria</taxon>
        <taxon>Bacillati</taxon>
        <taxon>Actinomycetota</taxon>
        <taxon>Actinomycetes</taxon>
        <taxon>Micrococcales</taxon>
        <taxon>Promicromonosporaceae</taxon>
        <taxon>Cellulosimicrobium</taxon>
    </lineage>
</organism>
<evidence type="ECO:0000256" key="1">
    <source>
        <dbReference type="SAM" id="MobiDB-lite"/>
    </source>
</evidence>
<gene>
    <name evidence="4" type="ORF">SAMN05518682_2858</name>
</gene>
<feature type="region of interest" description="Disordered" evidence="1">
    <location>
        <begin position="1"/>
        <end position="134"/>
    </location>
</feature>
<dbReference type="InterPro" id="IPR011047">
    <property type="entry name" value="Quinoprotein_ADH-like_sf"/>
</dbReference>
<feature type="compositionally biased region" description="Basic and acidic residues" evidence="1">
    <location>
        <begin position="1"/>
        <end position="22"/>
    </location>
</feature>
<dbReference type="InterPro" id="IPR015943">
    <property type="entry name" value="WD40/YVTN_repeat-like_dom_sf"/>
</dbReference>
<keyword evidence="5" id="KW-1185">Reference proteome</keyword>
<keyword evidence="2" id="KW-0812">Transmembrane</keyword>
<dbReference type="RefSeq" id="WP_076405550.1">
    <property type="nucleotide sequence ID" value="NZ_FTMI01000005.1"/>
</dbReference>
<evidence type="ECO:0000256" key="2">
    <source>
        <dbReference type="SAM" id="Phobius"/>
    </source>
</evidence>
<feature type="compositionally biased region" description="Low complexity" evidence="1">
    <location>
        <begin position="49"/>
        <end position="60"/>
    </location>
</feature>
<dbReference type="Gene3D" id="2.130.10.10">
    <property type="entry name" value="YVTN repeat-like/Quinoprotein amine dehydrogenase"/>
    <property type="match status" value="2"/>
</dbReference>
<dbReference type="Proteomes" id="UP000186235">
    <property type="component" value="Unassembled WGS sequence"/>
</dbReference>
<dbReference type="Pfam" id="PF13360">
    <property type="entry name" value="PQQ_2"/>
    <property type="match status" value="2"/>
</dbReference>
<dbReference type="PANTHER" id="PTHR34512">
    <property type="entry name" value="CELL SURFACE PROTEIN"/>
    <property type="match status" value="1"/>
</dbReference>
<evidence type="ECO:0000313" key="4">
    <source>
        <dbReference type="EMBL" id="SIQ55479.1"/>
    </source>
</evidence>
<dbReference type="EMBL" id="FTMI01000005">
    <property type="protein sequence ID" value="SIQ55479.1"/>
    <property type="molecule type" value="Genomic_DNA"/>
</dbReference>
<protein>
    <submittedName>
        <fullName evidence="4">Outer membrane protein assembly factor BamB, contains PQQ-like beta-propeller repeat</fullName>
    </submittedName>
</protein>
<dbReference type="PANTHER" id="PTHR34512:SF30">
    <property type="entry name" value="OUTER MEMBRANE PROTEIN ASSEMBLY FACTOR BAMB"/>
    <property type="match status" value="1"/>
</dbReference>
<proteinExistence type="predicted"/>
<feature type="transmembrane region" description="Helical" evidence="2">
    <location>
        <begin position="139"/>
        <end position="161"/>
    </location>
</feature>
<dbReference type="SUPFAM" id="SSF50998">
    <property type="entry name" value="Quinoprotein alcohol dehydrogenase-like"/>
    <property type="match status" value="2"/>
</dbReference>